<protein>
    <submittedName>
        <fullName evidence="1">Sulfotransferase domain-containing protein</fullName>
    </submittedName>
</protein>
<dbReference type="Proteomes" id="UP000199153">
    <property type="component" value="Unassembled WGS sequence"/>
</dbReference>
<dbReference type="PANTHER" id="PTHR10704:SF44">
    <property type="entry name" value="LD35051P-RELATED"/>
    <property type="match status" value="1"/>
</dbReference>
<keyword evidence="1" id="KW-0808">Transferase</keyword>
<dbReference type="AlphaFoldDB" id="A0A1I4Y4E7"/>
<gene>
    <name evidence="1" type="ORF">SAMN05660413_00513</name>
</gene>
<proteinExistence type="predicted"/>
<dbReference type="InterPro" id="IPR027417">
    <property type="entry name" value="P-loop_NTPase"/>
</dbReference>
<dbReference type="GO" id="GO:0006790">
    <property type="term" value="P:sulfur compound metabolic process"/>
    <property type="evidence" value="ECO:0007669"/>
    <property type="project" value="TreeGrafter"/>
</dbReference>
<sequence>MKIKNAIIILGPGKSGSTLLNHMFSLHPDLYWISTYVNKFPGHPELTVFNNIYRLPKIENLTREKSNFPRPAEAFYFWTRHIKTFWSDKPVSTEQAARLIKALDKIRKYQSGNRLLIKLTGPTPPKLIESIFEDPHIIWLDRDPRATIASYYANKWLYKNRPEVFASKSNLELIKEYTESYKKSELHKGKFRDFKFLEVSYEDLTEEPTAFLKKICEFTNLPYPSTFHSLIIDWDIKAGNNMKYQKLFTPAEITYMDKILQEKI</sequence>
<dbReference type="STRING" id="287099.SAMN05660413_00513"/>
<dbReference type="OrthoDB" id="5432096at2"/>
<dbReference type="Gene3D" id="3.40.50.300">
    <property type="entry name" value="P-loop containing nucleotide triphosphate hydrolases"/>
    <property type="match status" value="1"/>
</dbReference>
<dbReference type="Pfam" id="PF13469">
    <property type="entry name" value="Sulfotransfer_3"/>
    <property type="match status" value="1"/>
</dbReference>
<dbReference type="EMBL" id="FOVL01000002">
    <property type="protein sequence ID" value="SFN32958.1"/>
    <property type="molecule type" value="Genomic_DNA"/>
</dbReference>
<dbReference type="SUPFAM" id="SSF52540">
    <property type="entry name" value="P-loop containing nucleoside triphosphate hydrolases"/>
    <property type="match status" value="1"/>
</dbReference>
<dbReference type="InterPro" id="IPR051135">
    <property type="entry name" value="Gal/GlcNAc/GalNAc_ST"/>
</dbReference>
<dbReference type="RefSeq" id="WP_093405493.1">
    <property type="nucleotide sequence ID" value="NZ_FOVL01000002.1"/>
</dbReference>
<accession>A0A1I4Y4E7</accession>
<keyword evidence="2" id="KW-1185">Reference proteome</keyword>
<evidence type="ECO:0000313" key="2">
    <source>
        <dbReference type="Proteomes" id="UP000199153"/>
    </source>
</evidence>
<name>A0A1I4Y4E7_9FLAO</name>
<organism evidence="1 2">
    <name type="scientific">Salegentibacter flavus</name>
    <dbReference type="NCBI Taxonomy" id="287099"/>
    <lineage>
        <taxon>Bacteria</taxon>
        <taxon>Pseudomonadati</taxon>
        <taxon>Bacteroidota</taxon>
        <taxon>Flavobacteriia</taxon>
        <taxon>Flavobacteriales</taxon>
        <taxon>Flavobacteriaceae</taxon>
        <taxon>Salegentibacter</taxon>
    </lineage>
</organism>
<dbReference type="PANTHER" id="PTHR10704">
    <property type="entry name" value="CARBOHYDRATE SULFOTRANSFERASE"/>
    <property type="match status" value="1"/>
</dbReference>
<dbReference type="GO" id="GO:0006044">
    <property type="term" value="P:N-acetylglucosamine metabolic process"/>
    <property type="evidence" value="ECO:0007669"/>
    <property type="project" value="TreeGrafter"/>
</dbReference>
<dbReference type="GO" id="GO:0001517">
    <property type="term" value="F:N-acetylglucosamine 6-O-sulfotransferase activity"/>
    <property type="evidence" value="ECO:0007669"/>
    <property type="project" value="TreeGrafter"/>
</dbReference>
<reference evidence="1 2" key="1">
    <citation type="submission" date="2016-10" db="EMBL/GenBank/DDBJ databases">
        <authorList>
            <person name="de Groot N.N."/>
        </authorList>
    </citation>
    <scope>NUCLEOTIDE SEQUENCE [LARGE SCALE GENOMIC DNA]</scope>
    <source>
        <strain evidence="1 2">DSM 17794</strain>
    </source>
</reference>
<evidence type="ECO:0000313" key="1">
    <source>
        <dbReference type="EMBL" id="SFN32958.1"/>
    </source>
</evidence>